<dbReference type="Gene3D" id="1.20.1530.20">
    <property type="match status" value="1"/>
</dbReference>
<gene>
    <name evidence="9" type="ORF">I4641_17250</name>
</gene>
<evidence type="ECO:0000256" key="5">
    <source>
        <dbReference type="ARBA" id="ARBA00022692"/>
    </source>
</evidence>
<protein>
    <submittedName>
        <fullName evidence="9">AEC family transporter</fullName>
    </submittedName>
</protein>
<keyword evidence="6 8" id="KW-1133">Transmembrane helix</keyword>
<comment type="similarity">
    <text evidence="2">Belongs to the auxin efflux carrier (TC 2.A.69) family.</text>
</comment>
<feature type="transmembrane region" description="Helical" evidence="8">
    <location>
        <begin position="55"/>
        <end position="79"/>
    </location>
</feature>
<feature type="transmembrane region" description="Helical" evidence="8">
    <location>
        <begin position="289"/>
        <end position="307"/>
    </location>
</feature>
<evidence type="ECO:0000256" key="8">
    <source>
        <dbReference type="SAM" id="Phobius"/>
    </source>
</evidence>
<keyword evidence="7 8" id="KW-0472">Membrane</keyword>
<comment type="caution">
    <text evidence="9">The sequence shown here is derived from an EMBL/GenBank/DDBJ whole genome shotgun (WGS) entry which is preliminary data.</text>
</comment>
<feature type="transmembrane region" description="Helical" evidence="8">
    <location>
        <begin position="130"/>
        <end position="149"/>
    </location>
</feature>
<feature type="transmembrane region" description="Helical" evidence="8">
    <location>
        <begin position="193"/>
        <end position="214"/>
    </location>
</feature>
<evidence type="ECO:0000313" key="9">
    <source>
        <dbReference type="EMBL" id="MCC0178720.1"/>
    </source>
</evidence>
<keyword evidence="3" id="KW-0813">Transport</keyword>
<dbReference type="EMBL" id="JADWDC010000052">
    <property type="protein sequence ID" value="MCC0178720.1"/>
    <property type="molecule type" value="Genomic_DNA"/>
</dbReference>
<feature type="transmembrane region" description="Helical" evidence="8">
    <location>
        <begin position="161"/>
        <end position="181"/>
    </location>
</feature>
<evidence type="ECO:0000256" key="1">
    <source>
        <dbReference type="ARBA" id="ARBA00004651"/>
    </source>
</evidence>
<dbReference type="PANTHER" id="PTHR36838:SF1">
    <property type="entry name" value="SLR1864 PROTEIN"/>
    <property type="match status" value="1"/>
</dbReference>
<dbReference type="InterPro" id="IPR004776">
    <property type="entry name" value="Mem_transp_PIN-like"/>
</dbReference>
<keyword evidence="10" id="KW-1185">Reference proteome</keyword>
<dbReference type="GO" id="GO:0055085">
    <property type="term" value="P:transmembrane transport"/>
    <property type="evidence" value="ECO:0007669"/>
    <property type="project" value="InterPro"/>
</dbReference>
<dbReference type="PANTHER" id="PTHR36838">
    <property type="entry name" value="AUXIN EFFLUX CARRIER FAMILY PROTEIN"/>
    <property type="match status" value="1"/>
</dbReference>
<sequence length="339" mass="37437">MLVILQSILWAVFGTILYREKIVGENLPRLLGRTLYWLGVPLQIFFLARKSNFDGIIWLPPLMTIVVLIMGLVCAVLVVEIFKQLIFVVVTKLTPQNQLEGLLLSVGLSTSLSTRQLIDRATPKSNASTGSFILASILGNTGFIGLALVPPLVDSNYWSWIVLYGLAHNVLGSYGIGVLIADCYSYSESKNDWWIQLQNLLFLPSLWAFAYGYFSREISFPRIVETTISQGVLFVVPGAFILIGMQLSKLQKWQNLSSGILPTTIKMIVIPALAGLLFTLLGMSGDSRLALVLMSSMPTAFASIILAEEYNLDRQIAASSILLSTLALPIVIFIWLTIF</sequence>
<keyword evidence="4" id="KW-1003">Cell membrane</keyword>
<feature type="transmembrane region" description="Helical" evidence="8">
    <location>
        <begin position="259"/>
        <end position="283"/>
    </location>
</feature>
<keyword evidence="5 8" id="KW-0812">Transmembrane</keyword>
<evidence type="ECO:0000256" key="6">
    <source>
        <dbReference type="ARBA" id="ARBA00022989"/>
    </source>
</evidence>
<dbReference type="InterPro" id="IPR038770">
    <property type="entry name" value="Na+/solute_symporter_sf"/>
</dbReference>
<name>A0A964FGC9_9CYAN</name>
<evidence type="ECO:0000256" key="4">
    <source>
        <dbReference type="ARBA" id="ARBA00022475"/>
    </source>
</evidence>
<proteinExistence type="inferred from homology"/>
<evidence type="ECO:0000256" key="7">
    <source>
        <dbReference type="ARBA" id="ARBA00023136"/>
    </source>
</evidence>
<comment type="subcellular location">
    <subcellularLocation>
        <location evidence="1">Cell membrane</location>
        <topology evidence="1">Multi-pass membrane protein</topology>
    </subcellularLocation>
</comment>
<reference evidence="9" key="1">
    <citation type="journal article" date="2021" name="Antonie Van Leeuwenhoek">
        <title>Draft genome and description of Waterburya agarophytonicola gen. nov. sp. nov. (Pleurocapsales, Cyanobacteria): a seaweed symbiont.</title>
        <authorList>
            <person name="Bonthond G."/>
            <person name="Shalygin S."/>
            <person name="Bayer T."/>
            <person name="Weinberger F."/>
        </authorList>
    </citation>
    <scope>NUCLEOTIDE SEQUENCE</scope>
    <source>
        <strain evidence="9">KI4</strain>
    </source>
</reference>
<dbReference type="Proteomes" id="UP000729733">
    <property type="component" value="Unassembled WGS sequence"/>
</dbReference>
<organism evidence="9 10">
    <name type="scientific">Waterburya agarophytonicola KI4</name>
    <dbReference type="NCBI Taxonomy" id="2874699"/>
    <lineage>
        <taxon>Bacteria</taxon>
        <taxon>Bacillati</taxon>
        <taxon>Cyanobacteriota</taxon>
        <taxon>Cyanophyceae</taxon>
        <taxon>Pleurocapsales</taxon>
        <taxon>Hyellaceae</taxon>
        <taxon>Waterburya</taxon>
        <taxon>Waterburya agarophytonicola</taxon>
    </lineage>
</organism>
<feature type="transmembrane region" description="Helical" evidence="8">
    <location>
        <begin position="226"/>
        <end position="247"/>
    </location>
</feature>
<dbReference type="Pfam" id="PF03547">
    <property type="entry name" value="Mem_trans"/>
    <property type="match status" value="1"/>
</dbReference>
<accession>A0A964FGC9</accession>
<evidence type="ECO:0000256" key="3">
    <source>
        <dbReference type="ARBA" id="ARBA00022448"/>
    </source>
</evidence>
<evidence type="ECO:0000313" key="10">
    <source>
        <dbReference type="Proteomes" id="UP000729733"/>
    </source>
</evidence>
<dbReference type="GO" id="GO:0005886">
    <property type="term" value="C:plasma membrane"/>
    <property type="evidence" value="ECO:0007669"/>
    <property type="project" value="UniProtKB-SubCell"/>
</dbReference>
<evidence type="ECO:0000256" key="2">
    <source>
        <dbReference type="ARBA" id="ARBA00010145"/>
    </source>
</evidence>
<dbReference type="RefSeq" id="WP_229641821.1">
    <property type="nucleotide sequence ID" value="NZ_JADWDC010000052.1"/>
</dbReference>
<dbReference type="AlphaFoldDB" id="A0A964FGC9"/>
<feature type="transmembrane region" description="Helical" evidence="8">
    <location>
        <begin position="316"/>
        <end position="338"/>
    </location>
</feature>